<evidence type="ECO:0000259" key="2">
    <source>
        <dbReference type="PROSITE" id="PS50119"/>
    </source>
</evidence>
<keyword evidence="1" id="KW-0863">Zinc-finger</keyword>
<evidence type="ECO:0000313" key="3">
    <source>
        <dbReference type="EMBL" id="CAC5396578.1"/>
    </source>
</evidence>
<sequence>MSQKGCLSDAHGACISEPMCVYHKSEYIRFYCEECRVFICDDCITGKGKHRRCFKTKLSDYGNRTRRLLRERTKRAEDKLSKLSSELDLAMHVQKRFNEAVDESISSVVFRREIIRQKFDDLQKELITKLDGLRNQANTQYEEFINLHTNQYCKMKEVTETIRTTETEMTENDMVMYTSKLNKFIDSSEAVPKLEPPSYVTDDKYFSSKYLRQLFGDIEFVELNCQPIATY</sequence>
<dbReference type="PROSITE" id="PS50119">
    <property type="entry name" value="ZF_BBOX"/>
    <property type="match status" value="1"/>
</dbReference>
<proteinExistence type="predicted"/>
<reference evidence="3 4" key="1">
    <citation type="submission" date="2020-06" db="EMBL/GenBank/DDBJ databases">
        <authorList>
            <person name="Li R."/>
            <person name="Bekaert M."/>
        </authorList>
    </citation>
    <scope>NUCLEOTIDE SEQUENCE [LARGE SCALE GENOMIC DNA]</scope>
    <source>
        <strain evidence="4">wild</strain>
    </source>
</reference>
<keyword evidence="4" id="KW-1185">Reference proteome</keyword>
<dbReference type="PANTHER" id="PTHR25462">
    <property type="entry name" value="BONUS, ISOFORM C-RELATED"/>
    <property type="match status" value="1"/>
</dbReference>
<dbReference type="SMART" id="SM00336">
    <property type="entry name" value="BBOX"/>
    <property type="match status" value="1"/>
</dbReference>
<dbReference type="EMBL" id="CACVKT020005631">
    <property type="protein sequence ID" value="CAC5396578.1"/>
    <property type="molecule type" value="Genomic_DNA"/>
</dbReference>
<keyword evidence="1" id="KW-0479">Metal-binding</keyword>
<feature type="domain" description="B box-type" evidence="2">
    <location>
        <begin position="15"/>
        <end position="61"/>
    </location>
</feature>
<dbReference type="GO" id="GO:0008270">
    <property type="term" value="F:zinc ion binding"/>
    <property type="evidence" value="ECO:0007669"/>
    <property type="project" value="UniProtKB-KW"/>
</dbReference>
<dbReference type="CDD" id="cd19756">
    <property type="entry name" value="Bbox2"/>
    <property type="match status" value="1"/>
</dbReference>
<dbReference type="OrthoDB" id="290975at2759"/>
<organism evidence="3 4">
    <name type="scientific">Mytilus coruscus</name>
    <name type="common">Sea mussel</name>
    <dbReference type="NCBI Taxonomy" id="42192"/>
    <lineage>
        <taxon>Eukaryota</taxon>
        <taxon>Metazoa</taxon>
        <taxon>Spiralia</taxon>
        <taxon>Lophotrochozoa</taxon>
        <taxon>Mollusca</taxon>
        <taxon>Bivalvia</taxon>
        <taxon>Autobranchia</taxon>
        <taxon>Pteriomorphia</taxon>
        <taxon>Mytilida</taxon>
        <taxon>Mytiloidea</taxon>
        <taxon>Mytilidae</taxon>
        <taxon>Mytilinae</taxon>
        <taxon>Mytilus</taxon>
    </lineage>
</organism>
<protein>
    <recommendedName>
        <fullName evidence="2">B box-type domain-containing protein</fullName>
    </recommendedName>
</protein>
<accession>A0A6J8CJG4</accession>
<evidence type="ECO:0000256" key="1">
    <source>
        <dbReference type="PROSITE-ProRule" id="PRU00024"/>
    </source>
</evidence>
<dbReference type="Gene3D" id="3.30.160.60">
    <property type="entry name" value="Classic Zinc Finger"/>
    <property type="match status" value="1"/>
</dbReference>
<dbReference type="Pfam" id="PF00643">
    <property type="entry name" value="zf-B_box"/>
    <property type="match status" value="1"/>
</dbReference>
<dbReference type="SUPFAM" id="SSF57845">
    <property type="entry name" value="B-box zinc-binding domain"/>
    <property type="match status" value="1"/>
</dbReference>
<dbReference type="PANTHER" id="PTHR25462:SF296">
    <property type="entry name" value="MEIOTIC P26, ISOFORM F"/>
    <property type="match status" value="1"/>
</dbReference>
<dbReference type="Proteomes" id="UP000507470">
    <property type="component" value="Unassembled WGS sequence"/>
</dbReference>
<evidence type="ECO:0000313" key="4">
    <source>
        <dbReference type="Proteomes" id="UP000507470"/>
    </source>
</evidence>
<dbReference type="AlphaFoldDB" id="A0A6J8CJG4"/>
<keyword evidence="1" id="KW-0862">Zinc</keyword>
<name>A0A6J8CJG4_MYTCO</name>
<gene>
    <name evidence="3" type="ORF">MCOR_31117</name>
</gene>
<dbReference type="InterPro" id="IPR047153">
    <property type="entry name" value="TRIM45/56/19-like"/>
</dbReference>
<dbReference type="InterPro" id="IPR000315">
    <property type="entry name" value="Znf_B-box"/>
</dbReference>